<name>A0A0F9PYI0_9ZZZZ</name>
<accession>A0A0F9PYI0</accession>
<organism evidence="1">
    <name type="scientific">marine sediment metagenome</name>
    <dbReference type="NCBI Taxonomy" id="412755"/>
    <lineage>
        <taxon>unclassified sequences</taxon>
        <taxon>metagenomes</taxon>
        <taxon>ecological metagenomes</taxon>
    </lineage>
</organism>
<gene>
    <name evidence="1" type="ORF">LCGC14_1160010</name>
</gene>
<dbReference type="AlphaFoldDB" id="A0A0F9PYI0"/>
<reference evidence="1" key="1">
    <citation type="journal article" date="2015" name="Nature">
        <title>Complex archaea that bridge the gap between prokaryotes and eukaryotes.</title>
        <authorList>
            <person name="Spang A."/>
            <person name="Saw J.H."/>
            <person name="Jorgensen S.L."/>
            <person name="Zaremba-Niedzwiedzka K."/>
            <person name="Martijn J."/>
            <person name="Lind A.E."/>
            <person name="van Eijk R."/>
            <person name="Schleper C."/>
            <person name="Guy L."/>
            <person name="Ettema T.J."/>
        </authorList>
    </citation>
    <scope>NUCLEOTIDE SEQUENCE</scope>
</reference>
<evidence type="ECO:0000313" key="1">
    <source>
        <dbReference type="EMBL" id="KKM98227.1"/>
    </source>
</evidence>
<sequence length="91" mass="11158">MEEIYSFYTDYCPYIKRKLCSLKDLYKWYLEIDRYFFHDANDFIIFIAYLEENNLVSPLIKSFNSFKLLQSQFPFRYGFDFSFLSFLQGSN</sequence>
<feature type="non-terminal residue" evidence="1">
    <location>
        <position position="1"/>
    </location>
</feature>
<proteinExistence type="predicted"/>
<protein>
    <submittedName>
        <fullName evidence="1">Uncharacterized protein</fullName>
    </submittedName>
</protein>
<comment type="caution">
    <text evidence="1">The sequence shown here is derived from an EMBL/GenBank/DDBJ whole genome shotgun (WGS) entry which is preliminary data.</text>
</comment>
<dbReference type="EMBL" id="LAZR01005647">
    <property type="protein sequence ID" value="KKM98227.1"/>
    <property type="molecule type" value="Genomic_DNA"/>
</dbReference>